<comment type="caution">
    <text evidence="2">The sequence shown here is derived from an EMBL/GenBank/DDBJ whole genome shotgun (WGS) entry which is preliminary data.</text>
</comment>
<dbReference type="Pfam" id="PF09481">
    <property type="entry name" value="CRISPR_Cse1"/>
    <property type="match status" value="1"/>
</dbReference>
<dbReference type="CDD" id="cd09729">
    <property type="entry name" value="Cse1_I-E"/>
    <property type="match status" value="1"/>
</dbReference>
<dbReference type="InterPro" id="IPR013381">
    <property type="entry name" value="CRISPR-assoc_prot_Cse1"/>
</dbReference>
<dbReference type="Proteomes" id="UP000243542">
    <property type="component" value="Unassembled WGS sequence"/>
</dbReference>
<dbReference type="EMBL" id="PDJK01000001">
    <property type="protein sequence ID" value="PFG57149.1"/>
    <property type="molecule type" value="Genomic_DNA"/>
</dbReference>
<evidence type="ECO:0000256" key="1">
    <source>
        <dbReference type="SAM" id="MobiDB-lite"/>
    </source>
</evidence>
<feature type="region of interest" description="Disordered" evidence="1">
    <location>
        <begin position="205"/>
        <end position="232"/>
    </location>
</feature>
<dbReference type="NCBIfam" id="TIGR02547">
    <property type="entry name" value="casA_cse1"/>
    <property type="match status" value="1"/>
</dbReference>
<sequence length="528" mass="58360">MTAPFDLITQRWIPVVRLGGGEDEVGLAELFAEAHKIRRIAGETPPMTAALYRLVLAFLHRAYGPEYDADWGDLWKAESFDADAVGRYVNTSGASFDLFDAERPFLQCPELPEAKRSTVAKLIPDRAVGNNVTLFDHTVAGDRVELAPSTAARWLVTAHAYDPGGMKTPATKVKSSKRAPCNGFAVVLVEGRTLKETLLLNASLHDPEDPGDRAAWERPVPGAEPDKRRSGGWTDVLTWPSRRVRLFPTVRAGKTVVAEAVLSPGTELVGELPGLEKMAAYRTPLTPAGRPKPGAPMLPVRLRPVRGAWRHSVELLLVDPWNEERTRQRPVALKELATHTDRGRIPDETVYTLRMFGQQLDKNASVVEAYFEEAVPAPVALIRAQNDTDDENPVAKLVGCAIELADEAGAALRTMQREYHKEFHAMPGESIDLPYWPVLPRPFGRFLRDLNAARAAGRSERRVMDEWQRTVGSTARRVADDWAAAVAVSGRSLSALGKHQAALHKRLRSFSARFEGQIVKYLTKDDAE</sequence>
<keyword evidence="3" id="KW-1185">Reference proteome</keyword>
<reference evidence="2 3" key="1">
    <citation type="submission" date="2017-10" db="EMBL/GenBank/DDBJ databases">
        <title>Sequencing the genomes of 1000 actinobacteria strains.</title>
        <authorList>
            <person name="Klenk H.-P."/>
        </authorList>
    </citation>
    <scope>NUCLEOTIDE SEQUENCE [LARGE SCALE GENOMIC DNA]</scope>
    <source>
        <strain evidence="2 3">DSM 46092</strain>
    </source>
</reference>
<proteinExistence type="predicted"/>
<dbReference type="RefSeq" id="WP_098509783.1">
    <property type="nucleotide sequence ID" value="NZ_JBIAKZ010000010.1"/>
</dbReference>
<gene>
    <name evidence="2" type="ORF">ATK36_0713</name>
</gene>
<name>A0A2A9G3C1_9PSEU</name>
<dbReference type="Gene3D" id="1.10.132.100">
    <property type="match status" value="1"/>
</dbReference>
<accession>A0A2A9G3C1</accession>
<protein>
    <submittedName>
        <fullName evidence="2">CRISPR system Cascade subunit CasA</fullName>
    </submittedName>
</protein>
<evidence type="ECO:0000313" key="3">
    <source>
        <dbReference type="Proteomes" id="UP000243542"/>
    </source>
</evidence>
<evidence type="ECO:0000313" key="2">
    <source>
        <dbReference type="EMBL" id="PFG57149.1"/>
    </source>
</evidence>
<organism evidence="2 3">
    <name type="scientific">Amycolatopsis sulphurea</name>
    <dbReference type="NCBI Taxonomy" id="76022"/>
    <lineage>
        <taxon>Bacteria</taxon>
        <taxon>Bacillati</taxon>
        <taxon>Actinomycetota</taxon>
        <taxon>Actinomycetes</taxon>
        <taxon>Pseudonocardiales</taxon>
        <taxon>Pseudonocardiaceae</taxon>
        <taxon>Amycolatopsis</taxon>
    </lineage>
</organism>
<feature type="compositionally biased region" description="Basic and acidic residues" evidence="1">
    <location>
        <begin position="205"/>
        <end position="216"/>
    </location>
</feature>
<dbReference type="AlphaFoldDB" id="A0A2A9G3C1"/>